<dbReference type="Proteomes" id="UP000320516">
    <property type="component" value="Unassembled WGS sequence"/>
</dbReference>
<accession>A0A560JCZ9</accession>
<gene>
    <name evidence="1" type="ORF">FBZ87_11181</name>
</gene>
<sequence>MVNRLSHVLVATMVISPQIATAKVKTIDIKSVSVETKGLFEGAEKDKVYTPNCDTQELSDDSALKWFRKSHEEPGYDFNEKATVTGCVFKGHLTTRDGRTLEWKLDIGGTGYILLSEKDNNVLQLIGPEIPK</sequence>
<evidence type="ECO:0000313" key="2">
    <source>
        <dbReference type="Proteomes" id="UP000320516"/>
    </source>
</evidence>
<dbReference type="RefSeq" id="WP_145613165.1">
    <property type="nucleotide sequence ID" value="NZ_VITV01000011.1"/>
</dbReference>
<dbReference type="EMBL" id="VITV01000011">
    <property type="protein sequence ID" value="TWB68379.1"/>
    <property type="molecule type" value="Genomic_DNA"/>
</dbReference>
<dbReference type="AlphaFoldDB" id="A0A560JCZ9"/>
<evidence type="ECO:0000313" key="1">
    <source>
        <dbReference type="EMBL" id="TWB68379.1"/>
    </source>
</evidence>
<comment type="caution">
    <text evidence="1">The sequence shown here is derived from an EMBL/GenBank/DDBJ whole genome shotgun (WGS) entry which is preliminary data.</text>
</comment>
<proteinExistence type="predicted"/>
<reference evidence="1 2" key="1">
    <citation type="submission" date="2019-06" db="EMBL/GenBank/DDBJ databases">
        <title>Genomic Encyclopedia of Type Strains, Phase IV (KMG-V): Genome sequencing to study the core and pangenomes of soil and plant-associated prokaryotes.</title>
        <authorList>
            <person name="Whitman W."/>
        </authorList>
    </citation>
    <scope>NUCLEOTIDE SEQUENCE [LARGE SCALE GENOMIC DNA]</scope>
    <source>
        <strain evidence="1 2">BR 12005</strain>
    </source>
</reference>
<organism evidence="1 2">
    <name type="scientific">Nitrospirillum amazonense</name>
    <dbReference type="NCBI Taxonomy" id="28077"/>
    <lineage>
        <taxon>Bacteria</taxon>
        <taxon>Pseudomonadati</taxon>
        <taxon>Pseudomonadota</taxon>
        <taxon>Alphaproteobacteria</taxon>
        <taxon>Rhodospirillales</taxon>
        <taxon>Azospirillaceae</taxon>
        <taxon>Nitrospirillum</taxon>
    </lineage>
</organism>
<name>A0A560JCZ9_9PROT</name>
<protein>
    <submittedName>
        <fullName evidence="1">Uncharacterized protein</fullName>
    </submittedName>
</protein>